<feature type="non-terminal residue" evidence="1">
    <location>
        <position position="1"/>
    </location>
</feature>
<sequence>WNYFMHVFVMRTLEACRDASDSSAKWGFYGYPARSADLEDTYNTAADAMNDNLFWLWDHDDDEDGNLDDGVDMLLPSIYGQYHTTLNTICAECGCPQYPYTTTNLPYRTTIAGMHEILNDSNYDYDNNNGRALLLPFVTRVYGGNKCSGDINDMVSWQQFLIPKFYLADGVMIWDNIDRSTRTTSGTPAYKLEALVDGGLWDKIIKEQTCPSN</sequence>
<dbReference type="InterPro" id="IPR013785">
    <property type="entry name" value="Aldolase_TIM"/>
</dbReference>
<proteinExistence type="predicted"/>
<dbReference type="Gene3D" id="3.20.20.70">
    <property type="entry name" value="Aldolase class I"/>
    <property type="match status" value="1"/>
</dbReference>
<dbReference type="AlphaFoldDB" id="A0A3B1E2X2"/>
<organism evidence="1">
    <name type="scientific">hydrothermal vent metagenome</name>
    <dbReference type="NCBI Taxonomy" id="652676"/>
    <lineage>
        <taxon>unclassified sequences</taxon>
        <taxon>metagenomes</taxon>
        <taxon>ecological metagenomes</taxon>
    </lineage>
</organism>
<gene>
    <name evidence="1" type="ORF">MNBD_PLANCTO03-1699</name>
</gene>
<reference evidence="1" key="1">
    <citation type="submission" date="2018-06" db="EMBL/GenBank/DDBJ databases">
        <authorList>
            <person name="Zhirakovskaya E."/>
        </authorList>
    </citation>
    <scope>NUCLEOTIDE SEQUENCE</scope>
</reference>
<protein>
    <submittedName>
        <fullName evidence="1">Uncharacterized protein</fullName>
    </submittedName>
</protein>
<evidence type="ECO:0000313" key="1">
    <source>
        <dbReference type="EMBL" id="VAX36387.1"/>
    </source>
</evidence>
<dbReference type="EMBL" id="UOGK01000055">
    <property type="protein sequence ID" value="VAX36387.1"/>
    <property type="molecule type" value="Genomic_DNA"/>
</dbReference>
<accession>A0A3B1E2X2</accession>
<name>A0A3B1E2X2_9ZZZZ</name>